<dbReference type="RefSeq" id="WP_097849484.1">
    <property type="nucleotide sequence ID" value="NZ_NUAS01000140.1"/>
</dbReference>
<accession>A0A2C4A7Q1</accession>
<comment type="caution">
    <text evidence="1">The sequence shown here is derived from an EMBL/GenBank/DDBJ whole genome shotgun (WGS) entry which is preliminary data.</text>
</comment>
<evidence type="ECO:0000313" key="2">
    <source>
        <dbReference type="Proteomes" id="UP000219775"/>
    </source>
</evidence>
<dbReference type="AlphaFoldDB" id="A0A2C4A7Q1"/>
<dbReference type="EMBL" id="NUDP01000297">
    <property type="protein sequence ID" value="PEM56575.1"/>
    <property type="molecule type" value="Genomic_DNA"/>
</dbReference>
<name>A0A2C4A7Q1_9BACI</name>
<protein>
    <submittedName>
        <fullName evidence="1">Uncharacterized protein</fullName>
    </submittedName>
</protein>
<organism evidence="1 2">
    <name type="scientific">Bacillus pseudomycoides</name>
    <dbReference type="NCBI Taxonomy" id="64104"/>
    <lineage>
        <taxon>Bacteria</taxon>
        <taxon>Bacillati</taxon>
        <taxon>Bacillota</taxon>
        <taxon>Bacilli</taxon>
        <taxon>Bacillales</taxon>
        <taxon>Bacillaceae</taxon>
        <taxon>Bacillus</taxon>
        <taxon>Bacillus cereus group</taxon>
    </lineage>
</organism>
<gene>
    <name evidence="1" type="ORF">CN613_30005</name>
</gene>
<evidence type="ECO:0000313" key="1">
    <source>
        <dbReference type="EMBL" id="PEM56575.1"/>
    </source>
</evidence>
<proteinExistence type="predicted"/>
<dbReference type="Proteomes" id="UP000219775">
    <property type="component" value="Unassembled WGS sequence"/>
</dbReference>
<sequence length="184" mass="21316">MDDMKDALIPLLEDFQKEPTKENVTQILKEFGVQFPEYWAKDEIEGKEAVLASFRFLRPFQEILDTYLYDSEGWVQRSIERTNEQATPDSDDLILKEMIQAGIPPEKIGLFAYWIARSAINEILYRLSDPCGGDYDLPNEGEDLPSWRLEEYTAQSGNPMNVERTGRLLLELHNIFPFHNPGEK</sequence>
<reference evidence="1 2" key="1">
    <citation type="submission" date="2017-09" db="EMBL/GenBank/DDBJ databases">
        <title>Large-scale bioinformatics analysis of Bacillus genomes uncovers conserved roles of natural products in bacterial physiology.</title>
        <authorList>
            <consortium name="Agbiome Team Llc"/>
            <person name="Bleich R.M."/>
            <person name="Grubbs K.J."/>
            <person name="Santa Maria K.C."/>
            <person name="Allen S.E."/>
            <person name="Farag S."/>
            <person name="Shank E.A."/>
            <person name="Bowers A."/>
        </authorList>
    </citation>
    <scope>NUCLEOTIDE SEQUENCE [LARGE SCALE GENOMIC DNA]</scope>
    <source>
        <strain evidence="1 2">AFS009893</strain>
    </source>
</reference>